<dbReference type="Proteomes" id="UP001153331">
    <property type="component" value="Unassembled WGS sequence"/>
</dbReference>
<evidence type="ECO:0000313" key="1">
    <source>
        <dbReference type="EMBL" id="KAJ8114578.1"/>
    </source>
</evidence>
<reference evidence="1" key="1">
    <citation type="submission" date="2022-11" db="EMBL/GenBank/DDBJ databases">
        <title>Genome Sequence of Boeremia exigua.</title>
        <authorList>
            <person name="Buettner E."/>
        </authorList>
    </citation>
    <scope>NUCLEOTIDE SEQUENCE</scope>
    <source>
        <strain evidence="1">CU02</strain>
    </source>
</reference>
<proteinExistence type="predicted"/>
<sequence>MLRTVDSGELSVDPASNERVLIARDSAKDQMQSHRTADTQGSANLSLTPGDLLYSSQSLPSNAWLG</sequence>
<keyword evidence="2" id="KW-1185">Reference proteome</keyword>
<comment type="caution">
    <text evidence="1">The sequence shown here is derived from an EMBL/GenBank/DDBJ whole genome shotgun (WGS) entry which is preliminary data.</text>
</comment>
<organism evidence="1 2">
    <name type="scientific">Boeremia exigua</name>
    <dbReference type="NCBI Taxonomy" id="749465"/>
    <lineage>
        <taxon>Eukaryota</taxon>
        <taxon>Fungi</taxon>
        <taxon>Dikarya</taxon>
        <taxon>Ascomycota</taxon>
        <taxon>Pezizomycotina</taxon>
        <taxon>Dothideomycetes</taxon>
        <taxon>Pleosporomycetidae</taxon>
        <taxon>Pleosporales</taxon>
        <taxon>Pleosporineae</taxon>
        <taxon>Didymellaceae</taxon>
        <taxon>Boeremia</taxon>
    </lineage>
</organism>
<name>A0ACC2IHE4_9PLEO</name>
<protein>
    <submittedName>
        <fullName evidence="1">Uncharacterized protein</fullName>
    </submittedName>
</protein>
<accession>A0ACC2IHE4</accession>
<evidence type="ECO:0000313" key="2">
    <source>
        <dbReference type="Proteomes" id="UP001153331"/>
    </source>
</evidence>
<dbReference type="EMBL" id="JAPHNI010000186">
    <property type="protein sequence ID" value="KAJ8114578.1"/>
    <property type="molecule type" value="Genomic_DNA"/>
</dbReference>
<gene>
    <name evidence="1" type="ORF">OPT61_g3589</name>
</gene>